<dbReference type="CTD" id="20239188"/>
<reference evidence="5 6" key="1">
    <citation type="journal article" date="2013" name="Nature">
        <title>Insights into bilaterian evolution from three spiralian genomes.</title>
        <authorList>
            <person name="Simakov O."/>
            <person name="Marletaz F."/>
            <person name="Cho S.J."/>
            <person name="Edsinger-Gonzales E."/>
            <person name="Havlak P."/>
            <person name="Hellsten U."/>
            <person name="Kuo D.H."/>
            <person name="Larsson T."/>
            <person name="Lv J."/>
            <person name="Arendt D."/>
            <person name="Savage R."/>
            <person name="Osoegawa K."/>
            <person name="de Jong P."/>
            <person name="Grimwood J."/>
            <person name="Chapman J.A."/>
            <person name="Shapiro H."/>
            <person name="Aerts A."/>
            <person name="Otillar R.P."/>
            <person name="Terry A.Y."/>
            <person name="Boore J.L."/>
            <person name="Grigoriev I.V."/>
            <person name="Lindberg D.R."/>
            <person name="Seaver E.C."/>
            <person name="Weisblat D.A."/>
            <person name="Putnam N.H."/>
            <person name="Rokhsar D.S."/>
        </authorList>
    </citation>
    <scope>NUCLEOTIDE SEQUENCE [LARGE SCALE GENOMIC DNA]</scope>
</reference>
<dbReference type="Pfam" id="PF00092">
    <property type="entry name" value="VWA"/>
    <property type="match status" value="1"/>
</dbReference>
<dbReference type="Pfam" id="PF00084">
    <property type="entry name" value="Sushi"/>
    <property type="match status" value="1"/>
</dbReference>
<dbReference type="OMA" id="MEFIAYR"/>
<dbReference type="InterPro" id="IPR036465">
    <property type="entry name" value="vWFA_dom_sf"/>
</dbReference>
<dbReference type="EMBL" id="KB202124">
    <property type="protein sequence ID" value="ESO92264.1"/>
    <property type="molecule type" value="Genomic_DNA"/>
</dbReference>
<name>V4BT27_LOTGI</name>
<proteinExistence type="predicted"/>
<evidence type="ECO:0000259" key="4">
    <source>
        <dbReference type="PROSITE" id="PS50923"/>
    </source>
</evidence>
<dbReference type="HOGENOM" id="CLU_048493_0_0_1"/>
<evidence type="ECO:0008006" key="7">
    <source>
        <dbReference type="Google" id="ProtNLM"/>
    </source>
</evidence>
<keyword evidence="2" id="KW-0768">Sushi</keyword>
<dbReference type="RefSeq" id="XP_009057183.1">
    <property type="nucleotide sequence ID" value="XM_009058935.1"/>
</dbReference>
<dbReference type="SMART" id="SM00032">
    <property type="entry name" value="CCP"/>
    <property type="match status" value="1"/>
</dbReference>
<keyword evidence="6" id="KW-1185">Reference proteome</keyword>
<evidence type="ECO:0000256" key="1">
    <source>
        <dbReference type="ARBA" id="ARBA00023157"/>
    </source>
</evidence>
<dbReference type="PANTHER" id="PTHR24020">
    <property type="entry name" value="COLLAGEN ALPHA"/>
    <property type="match status" value="1"/>
</dbReference>
<dbReference type="SUPFAM" id="SSF53300">
    <property type="entry name" value="vWA-like"/>
    <property type="match status" value="1"/>
</dbReference>
<comment type="caution">
    <text evidence="2">Lacks conserved residue(s) required for the propagation of feature annotation.</text>
</comment>
<evidence type="ECO:0000313" key="6">
    <source>
        <dbReference type="Proteomes" id="UP000030746"/>
    </source>
</evidence>
<gene>
    <name evidence="5" type="ORF">LOTGIDRAFT_162917</name>
</gene>
<dbReference type="Gene3D" id="3.40.50.410">
    <property type="entry name" value="von Willebrand factor, type A domain"/>
    <property type="match status" value="1"/>
</dbReference>
<evidence type="ECO:0000313" key="5">
    <source>
        <dbReference type="EMBL" id="ESO92264.1"/>
    </source>
</evidence>
<feature type="disulfide bond" evidence="2">
    <location>
        <begin position="11"/>
        <end position="54"/>
    </location>
</feature>
<evidence type="ECO:0000259" key="3">
    <source>
        <dbReference type="PROSITE" id="PS50234"/>
    </source>
</evidence>
<dbReference type="PANTHER" id="PTHR24020:SF20">
    <property type="entry name" value="PH DOMAIN-CONTAINING PROTEIN"/>
    <property type="match status" value="1"/>
</dbReference>
<organism evidence="5 6">
    <name type="scientific">Lottia gigantea</name>
    <name type="common">Giant owl limpet</name>
    <dbReference type="NCBI Taxonomy" id="225164"/>
    <lineage>
        <taxon>Eukaryota</taxon>
        <taxon>Metazoa</taxon>
        <taxon>Spiralia</taxon>
        <taxon>Lophotrochozoa</taxon>
        <taxon>Mollusca</taxon>
        <taxon>Gastropoda</taxon>
        <taxon>Patellogastropoda</taxon>
        <taxon>Lottioidea</taxon>
        <taxon>Lottiidae</taxon>
        <taxon>Lottia</taxon>
    </lineage>
</organism>
<dbReference type="InterPro" id="IPR002035">
    <property type="entry name" value="VWF_A"/>
</dbReference>
<dbReference type="InterPro" id="IPR050525">
    <property type="entry name" value="ECM_Assembly_Org"/>
</dbReference>
<accession>V4BT27</accession>
<dbReference type="CDD" id="cd00033">
    <property type="entry name" value="CCP"/>
    <property type="match status" value="1"/>
</dbReference>
<keyword evidence="1 2" id="KW-1015">Disulfide bond</keyword>
<evidence type="ECO:0000256" key="2">
    <source>
        <dbReference type="PROSITE-ProRule" id="PRU00302"/>
    </source>
</evidence>
<dbReference type="OrthoDB" id="547680at2759"/>
<dbReference type="GeneID" id="20239188"/>
<dbReference type="PRINTS" id="PR00453">
    <property type="entry name" value="VWFADOMAIN"/>
</dbReference>
<dbReference type="InterPro" id="IPR000436">
    <property type="entry name" value="Sushi_SCR_CCP_dom"/>
</dbReference>
<protein>
    <recommendedName>
        <fullName evidence="7">Sushi domain-containing protein</fullName>
    </recommendedName>
</protein>
<dbReference type="CDD" id="cd01450">
    <property type="entry name" value="vWFA_subfamily_ECM"/>
    <property type="match status" value="1"/>
</dbReference>
<dbReference type="InterPro" id="IPR035976">
    <property type="entry name" value="Sushi/SCR/CCP_sf"/>
</dbReference>
<dbReference type="Gene3D" id="2.10.70.10">
    <property type="entry name" value="Complement Module, domain 1"/>
    <property type="match status" value="1"/>
</dbReference>
<feature type="domain" description="Sushi" evidence="4">
    <location>
        <begin position="9"/>
        <end position="69"/>
    </location>
</feature>
<dbReference type="SUPFAM" id="SSF57535">
    <property type="entry name" value="Complement control module/SCR domain"/>
    <property type="match status" value="1"/>
</dbReference>
<feature type="domain" description="VWFA" evidence="3">
    <location>
        <begin position="78"/>
        <end position="247"/>
    </location>
</feature>
<dbReference type="PROSITE" id="PS50234">
    <property type="entry name" value="VWFA"/>
    <property type="match status" value="1"/>
</dbReference>
<dbReference type="SMART" id="SM00327">
    <property type="entry name" value="VWA"/>
    <property type="match status" value="1"/>
</dbReference>
<dbReference type="AlphaFoldDB" id="V4BT27"/>
<dbReference type="Proteomes" id="UP000030746">
    <property type="component" value="Unassembled WGS sequence"/>
</dbReference>
<sequence>MEGKNAWAKDCGPPPHGISSGFNENNLDTTYPHFVSYSCMLGYERASGQTSIQCQESGQWESDILICKPKPCGNTPLDVIFVVDQSSSADPDNFSKMKNGIADFISSSFVVSPMEVNVGVVAFSSDQADIILRSSDPNQLLTDIRALMQRGGSANFALGISKAVDDFSRGSRSGTPKVMILLSGGKSIGSSQIAANAAKAKGINIFTIGIGPGVDKAELREIASDHSKARFVDTFDEIRDVLVVKDLCQ</sequence>
<dbReference type="KEGG" id="lgi:LOTGIDRAFT_162917"/>
<dbReference type="PROSITE" id="PS50923">
    <property type="entry name" value="SUSHI"/>
    <property type="match status" value="1"/>
</dbReference>